<proteinExistence type="predicted"/>
<dbReference type="Proteomes" id="UP000280271">
    <property type="component" value="Unassembled WGS sequence"/>
</dbReference>
<accession>A0ABX9TYF2</accession>
<keyword evidence="2" id="KW-1185">Reference proteome</keyword>
<dbReference type="SUPFAM" id="SSF50475">
    <property type="entry name" value="FMN-binding split barrel"/>
    <property type="match status" value="1"/>
</dbReference>
<sequence>MNAQTWHQIKTVVSHAQRVAMHCSIATVDVNMQPSITPIGTIFLHEKDYSGFFFDTYSETLEQNLVLHPQACIQAINSGKLFWLSSLLKGQFSDYPGVRLYVTIGEKRLATDEELNLVQQRIRMLKWTKGAQLIWNDFNQIREFQVHTYKWVEYPHMMP</sequence>
<protein>
    <submittedName>
        <fullName evidence="1">Pyridoxamine 5'-phosphate oxidase family protein</fullName>
    </submittedName>
</protein>
<evidence type="ECO:0000313" key="1">
    <source>
        <dbReference type="EMBL" id="RLL23052.1"/>
    </source>
</evidence>
<gene>
    <name evidence="1" type="ORF">D9K81_04665</name>
</gene>
<reference evidence="1 2" key="1">
    <citation type="submission" date="2018-09" db="EMBL/GenBank/DDBJ databases">
        <title>The draft genome of Acinetobacter sp. strains.</title>
        <authorList>
            <person name="Qin J."/>
            <person name="Feng Y."/>
            <person name="Zong Z."/>
        </authorList>
    </citation>
    <scope>NUCLEOTIDE SEQUENCE [LARGE SCALE GENOMIC DNA]</scope>
    <source>
        <strain evidence="1 2">WCHAc060005</strain>
    </source>
</reference>
<evidence type="ECO:0000313" key="2">
    <source>
        <dbReference type="Proteomes" id="UP000280271"/>
    </source>
</evidence>
<dbReference type="EMBL" id="RCHC01000004">
    <property type="protein sequence ID" value="RLL23052.1"/>
    <property type="molecule type" value="Genomic_DNA"/>
</dbReference>
<comment type="caution">
    <text evidence="1">The sequence shown here is derived from an EMBL/GenBank/DDBJ whole genome shotgun (WGS) entry which is preliminary data.</text>
</comment>
<organism evidence="1 2">
    <name type="scientific">Acinetobacter chengduensis</name>
    <dbReference type="NCBI Taxonomy" id="2420890"/>
    <lineage>
        <taxon>Bacteria</taxon>
        <taxon>Pseudomonadati</taxon>
        <taxon>Pseudomonadota</taxon>
        <taxon>Gammaproteobacteria</taxon>
        <taxon>Moraxellales</taxon>
        <taxon>Moraxellaceae</taxon>
        <taxon>Acinetobacter</taxon>
    </lineage>
</organism>
<name>A0ABX9TYF2_9GAMM</name>